<feature type="compositionally biased region" description="Low complexity" evidence="1">
    <location>
        <begin position="886"/>
        <end position="898"/>
    </location>
</feature>
<organism evidence="3 4">
    <name type="scientific">Giardia duodenalis assemblage B</name>
    <dbReference type="NCBI Taxonomy" id="1394984"/>
    <lineage>
        <taxon>Eukaryota</taxon>
        <taxon>Metamonada</taxon>
        <taxon>Diplomonadida</taxon>
        <taxon>Hexamitidae</taxon>
        <taxon>Giardiinae</taxon>
        <taxon>Giardia</taxon>
    </lineage>
</organism>
<feature type="compositionally biased region" description="Low complexity" evidence="1">
    <location>
        <begin position="1294"/>
        <end position="1304"/>
    </location>
</feature>
<feature type="compositionally biased region" description="Basic and acidic residues" evidence="1">
    <location>
        <begin position="701"/>
        <end position="715"/>
    </location>
</feature>
<accession>A0A132P0W4</accession>
<protein>
    <recommendedName>
        <fullName evidence="5">BZIP domain-containing protein</fullName>
    </recommendedName>
</protein>
<sequence length="1514" mass="164142">MVLILFHCALSLRSATSLINYPGLRAIILRLISKSPVLHSSFQEALSFMQPRILLRPAGASGVYYSAHNLTQRPVDIEIPPASSLVNFPPVYARVQESKSLPSNAHGTSYFELAKQRDDDILHRYMAEAIADNRRAMAAAGLLELEDRSTLPERAPHVSSPPSVPSSETEAPHIMETILHLSKSTPRDSLADSSCPIVSIPNAGPPSALYSTSGVYPTSVTSQLNNTIPPKAHVPSIPVQEDIRQEQPTSSSVSESKIHEVPTSSAEIFTELLKAKRTKKARSSSKRREDKKKLMEIAARNAQLSQTFTQSILSLEHLTQKEKELSQYAHFATVLQNERAQSDQREQAQAQAIQLLLRRIADLEDLTRQQQMTAPLQPPVPPQPHGAMPGVPSNATAPSYPVPPYWPAQPAQTYANTGTHPPFPPYTMQRNMPCYPHEQMPAAPNVPFSPRIDPMGYTSVPLSHTHTSVIRTSQTFHTEDSAKTPLSKSIFKGDQSDTRASMHPLSADESAHDQEMDVNIPDLPVTDGYGEDAVDHRRMRFRAKVFTAIPPDPPSLPLNGKDNVTAIATTSGIHPGVLHTESLDFSPPIIHSFNIVKLPPRPAKKPINVPASMSDNLISASHGDVKTMEMTTPSPIDQSISASADKELSLAFPRASVATTFPSNVPKNLTPVKTTEPTSEQSGDWPGPSRGSVNEAISRPIEQDTAHVSLHEKTSRSSNSTTESIPRLMEQPEEATITEIAPELYSDQYFNNGDHAHDVKLSHSADEHTFKQVSSDSSHRDLPLAPNLEYDSKIPYPKGHLLEADSPYAFQLSYDREANKDSSTSTSKNQKSRRIKFMDCSTSSSDALSSASKASTVSVEVVDCEEDEYKNVFRVVQNSNITGLHTTLQDSSSSTDQTGAPTGPRLGSNLNITGISPAHHSSISPRSLEHKSSAIKSGASGILDEQSAGKVASPLQSSSSSLALPQLNVESNAPSFGVPCQVAPPQKSESHNSEDILSDFTDLELELQQTSTVSGANQSWSAMNSLIENATNQASIFKRNLEEALRRSYDASLVADKVSLMSPEENEISVKHDRIAQQGLDHDNYLDLEDYESSFTASRRSGSLNEDLDRKSRISDVCAAKAPLTATALLSTIQKGLSAMSLSSRNSLNSGHNSLLVHSTESPRDYKLFLPNDSSIIGYQPEFVPPEDEYMIEDPELFPSHSLEDIEGSAPNIHDLDRIVAQGDITADVDLDTPQDGCSEDQSTHSGQYVSGMDAPCVNLDAASSSPCVKEPLENTTGEAVVFNIKRHGLGTSTSLASSSSVLSPKRTLASNQNQGPPRGAGFGIGQRKVYGATQSAPTIPVTQIQSDRTSSSDDFNVASLSSKTESTSPLKPTQVSKASFILLSQKGLSGETDLINPIASESEPSPGKAYGDDTRSLAFQSTAMPVADSLDHEQPNLNQELDAIPNLDLLASMSYIPDLNSTSISEEKLLKDHSSASSHVQAKFSVNIDIDGFDNFYELDVDLGEDGSEFEDL</sequence>
<feature type="region of interest" description="Disordered" evidence="1">
    <location>
        <begin position="975"/>
        <end position="995"/>
    </location>
</feature>
<evidence type="ECO:0000256" key="2">
    <source>
        <dbReference type="SAM" id="SignalP"/>
    </source>
</evidence>
<proteinExistence type="predicted"/>
<evidence type="ECO:0000256" key="1">
    <source>
        <dbReference type="SAM" id="MobiDB-lite"/>
    </source>
</evidence>
<feature type="compositionally biased region" description="Polar residues" evidence="1">
    <location>
        <begin position="660"/>
        <end position="682"/>
    </location>
</feature>
<feature type="region of interest" description="Disordered" evidence="1">
    <location>
        <begin position="374"/>
        <end position="395"/>
    </location>
</feature>
<feature type="region of interest" description="Disordered" evidence="1">
    <location>
        <begin position="474"/>
        <end position="501"/>
    </location>
</feature>
<reference evidence="3 4" key="1">
    <citation type="journal article" date="2015" name="Mol. Biochem. Parasitol.">
        <title>Identification of polymorphic genes for use in assemblage B genotyping assays through comparative genomics of multiple assemblage B Giardia duodenalis isolates.</title>
        <authorList>
            <person name="Wielinga C."/>
            <person name="Thompson R.C."/>
            <person name="Monis P."/>
            <person name="Ryan U."/>
        </authorList>
    </citation>
    <scope>NUCLEOTIDE SEQUENCE [LARGE SCALE GENOMIC DNA]</scope>
    <source>
        <strain evidence="3 4">BAH15c1</strain>
    </source>
</reference>
<feature type="compositionally biased region" description="Polar residues" evidence="1">
    <location>
        <begin position="908"/>
        <end position="925"/>
    </location>
</feature>
<feature type="compositionally biased region" description="Polar residues" evidence="1">
    <location>
        <begin position="1333"/>
        <end position="1372"/>
    </location>
</feature>
<comment type="caution">
    <text evidence="3">The sequence shown here is derived from an EMBL/GenBank/DDBJ whole genome shotgun (WGS) entry which is preliminary data.</text>
</comment>
<feature type="region of interest" description="Disordered" evidence="1">
    <location>
        <begin position="886"/>
        <end position="935"/>
    </location>
</feature>
<feature type="region of interest" description="Disordered" evidence="1">
    <location>
        <begin position="767"/>
        <end position="786"/>
    </location>
</feature>
<feature type="region of interest" description="Disordered" evidence="1">
    <location>
        <begin position="1294"/>
        <end position="1372"/>
    </location>
</feature>
<feature type="signal peptide" evidence="2">
    <location>
        <begin position="1"/>
        <end position="17"/>
    </location>
</feature>
<evidence type="ECO:0000313" key="4">
    <source>
        <dbReference type="Proteomes" id="UP000070089"/>
    </source>
</evidence>
<dbReference type="EMBL" id="JXTI01000001">
    <property type="protein sequence ID" value="KWX15947.1"/>
    <property type="molecule type" value="Genomic_DNA"/>
</dbReference>
<gene>
    <name evidence="3" type="ORF">QR46_0088</name>
</gene>
<dbReference type="Proteomes" id="UP000070089">
    <property type="component" value="Unassembled WGS sequence"/>
</dbReference>
<dbReference type="OrthoDB" id="10260138at2759"/>
<evidence type="ECO:0008006" key="5">
    <source>
        <dbReference type="Google" id="ProtNLM"/>
    </source>
</evidence>
<evidence type="ECO:0000313" key="3">
    <source>
        <dbReference type="EMBL" id="KWX15947.1"/>
    </source>
</evidence>
<feature type="chain" id="PRO_5007800207" description="BZIP domain-containing protein" evidence="2">
    <location>
        <begin position="18"/>
        <end position="1514"/>
    </location>
</feature>
<name>A0A132P0W4_GIAIN</name>
<feature type="region of interest" description="Disordered" evidence="1">
    <location>
        <begin position="150"/>
        <end position="170"/>
    </location>
</feature>
<keyword evidence="2" id="KW-0732">Signal</keyword>
<feature type="compositionally biased region" description="Low complexity" evidence="1">
    <location>
        <begin position="158"/>
        <end position="167"/>
    </location>
</feature>
<dbReference type="VEuPathDB" id="GiardiaDB:QR46_0088"/>
<feature type="region of interest" description="Disordered" evidence="1">
    <location>
        <begin position="660"/>
        <end position="733"/>
    </location>
</feature>